<evidence type="ECO:0000259" key="4">
    <source>
        <dbReference type="Pfam" id="PF08123"/>
    </source>
</evidence>
<name>Q702F3_9CREN</name>
<evidence type="ECO:0000256" key="3">
    <source>
        <dbReference type="ARBA" id="ARBA00022691"/>
    </source>
</evidence>
<keyword evidence="2" id="KW-0808">Transferase</keyword>
<dbReference type="GO" id="GO:0031151">
    <property type="term" value="F:histone H3K79 methyltransferase activity"/>
    <property type="evidence" value="ECO:0007669"/>
    <property type="project" value="InterPro"/>
</dbReference>
<dbReference type="AlphaFoldDB" id="Q702F3"/>
<evidence type="ECO:0000256" key="1">
    <source>
        <dbReference type="ARBA" id="ARBA00022603"/>
    </source>
</evidence>
<keyword evidence="1" id="KW-0489">Methyltransferase</keyword>
<dbReference type="EMBL" id="AJ627420">
    <property type="protein sequence ID" value="CAF28671.1"/>
    <property type="molecule type" value="Genomic_DNA"/>
</dbReference>
<dbReference type="CDD" id="cd02440">
    <property type="entry name" value="AdoMet_MTases"/>
    <property type="match status" value="1"/>
</dbReference>
<dbReference type="InterPro" id="IPR025789">
    <property type="entry name" value="DOT1_dom"/>
</dbReference>
<evidence type="ECO:0000256" key="2">
    <source>
        <dbReference type="ARBA" id="ARBA00022679"/>
    </source>
</evidence>
<organism evidence="5">
    <name type="scientific">uncultured crenarchaeote</name>
    <dbReference type="NCBI Taxonomy" id="29281"/>
    <lineage>
        <taxon>Archaea</taxon>
        <taxon>Thermoproteota</taxon>
        <taxon>environmental samples</taxon>
    </lineage>
</organism>
<dbReference type="SUPFAM" id="SSF53335">
    <property type="entry name" value="S-adenosyl-L-methionine-dependent methyltransferases"/>
    <property type="match status" value="1"/>
</dbReference>
<keyword evidence="3" id="KW-0949">S-adenosyl-L-methionine</keyword>
<accession>Q702F3</accession>
<dbReference type="InterPro" id="IPR026170">
    <property type="entry name" value="FAM173A/B"/>
</dbReference>
<dbReference type="Pfam" id="PF08123">
    <property type="entry name" value="DOT1"/>
    <property type="match status" value="1"/>
</dbReference>
<protein>
    <recommendedName>
        <fullName evidence="4">DOT1 domain-containing protein</fullName>
    </recommendedName>
</protein>
<dbReference type="InterPro" id="IPR029063">
    <property type="entry name" value="SAM-dependent_MTases_sf"/>
</dbReference>
<evidence type="ECO:0000313" key="5">
    <source>
        <dbReference type="EMBL" id="CAF28671.1"/>
    </source>
</evidence>
<feature type="domain" description="DOT1" evidence="4">
    <location>
        <begin position="24"/>
        <end position="136"/>
    </location>
</feature>
<proteinExistence type="predicted"/>
<dbReference type="PANTHER" id="PTHR13610:SF11">
    <property type="entry name" value="METHYLTRANSFERASE DOMAIN-CONTAINING PROTEIN"/>
    <property type="match status" value="1"/>
</dbReference>
<reference evidence="5" key="1">
    <citation type="journal article" date="2004" name="Environ. Microbiol.">
        <title>Characterization of Large-Insert DNA Libraries from Soil for Environmental Genomic Studies of Archaea.</title>
        <authorList>
            <person name="Treusch A.H."/>
            <person name="Kletzin A."/>
            <person name="Raddatz G."/>
            <person name="Ochsenreiter T."/>
            <person name="Quaiser A."/>
            <person name="Meurer G."/>
            <person name="Schuster S.C."/>
            <person name="Schleper C."/>
        </authorList>
    </citation>
    <scope>NUCLEOTIDE SEQUENCE</scope>
</reference>
<sequence>MKIAEFVTNLPRSVMSGEHVFLSDKVIRRIFTLADLRSSDVFYDLGCGNSNAILIAANEYRVKKSIGIENRKRAVKKVLSKINGIDNASIINDDIRKVQISDADVILFWFYDDRIVKRMLDRFTLTLKKGTRIISIWSPPGLVLPEKIDFPFFVSVIPFTYAENIEKQFEKIYGQPCIDFTGSWLLAEKYIDGIETVSSQYKRFVNILYGMIIWINAWNMGVACEDEIPPPVESYLGILKTFFNIDLSDMFDR</sequence>
<dbReference type="PANTHER" id="PTHR13610">
    <property type="entry name" value="METHYLTRANSFERASE DOMAIN-CONTAINING PROTEIN"/>
    <property type="match status" value="1"/>
</dbReference>
<dbReference type="GO" id="GO:0032259">
    <property type="term" value="P:methylation"/>
    <property type="evidence" value="ECO:0007669"/>
    <property type="project" value="UniProtKB-KW"/>
</dbReference>
<dbReference type="Gene3D" id="3.40.50.150">
    <property type="entry name" value="Vaccinia Virus protein VP39"/>
    <property type="match status" value="1"/>
</dbReference>